<evidence type="ECO:0000256" key="10">
    <source>
        <dbReference type="RuleBase" id="RU000442"/>
    </source>
</evidence>
<sequence>MNYMRYESLTREQFERFLKDVHKCYRGEPRYVIPYEGHLIAVQDFEEPYPKAGAATMLASAFMELLINRVYPSIQGSAKFTLQYRLNIDGNPINITLSKAIKLTYADGTRIANEFILKEIINVLNKYAENNQSCDVEAISVRAYSEGSIDLNQASIPTKDESLNYLKGALIKYSDINNLEIPKMGRRSKRRYQSYIPVDKTEMKNKTLFFVADLETLLLKRRDTDVDKTHVPYAGGYMMVDMEKRVNADHITTFYAHDYSKVCQDFHDMSEKMLTEMINRIVKDVQRTGSSMVVYFHNLSQFDGIMILSFLTKSYKNCHIEPIMRNDCIYSIKLYKVSKNGDKRLVLTFMDSYLLLKVKLADLANSFCPELGGKGSFDHQNVTVDKLPSIREDSLTYLKQDILITAAVMQRAKAIIWEEYGIDILKVLTISALALKIFRRVYYKDDDDNRIYIPDDNEAQFIREGYYGGHTDVYKPYGENLYYYDVNSLYPSSMLDDMPIGKTRWVSDLGSKKSKIVLNDMFGFIRAFIICPKHIKKPLLPYKKDDGTIIFPTGRFLGVYFSEELKYAVSLGYKVYPICGYIFDRKESPFKRFVYDIYSKRLDAKAKGEKALDFIYKITMNSLYGRFGISPESTTTQIVSTEESRKLALYNDGFVQSYELSSDKCLVTCKNVRSLDLLKLSSDRPTYAAVQISAAVTGYARIRMHPFISRDDCYYTDTDSVVVERELPEEEVSPTALGKFKHEHFVEYGIFLAPKSYMLKASSVDQPIIKFKGAGKDEADEEWFINQLADPRAKKVISYVRKFSRNFRELLVQEKMCKYTMGLESKKREYVFDKNGVWVDTKPCHIGDFDVKSINPTSYRIIMNLLEENEDLRNEFSNSEIMIANREIQADAAKKRKASKLRGKPLRGGDTPSHIEE</sequence>
<keyword evidence="8 13" id="KW-0496">Mitochondrion</keyword>
<dbReference type="InterPro" id="IPR043502">
    <property type="entry name" value="DNA/RNA_pol_sf"/>
</dbReference>
<dbReference type="Pfam" id="PF03175">
    <property type="entry name" value="DNA_pol_B_2"/>
    <property type="match status" value="1"/>
</dbReference>
<evidence type="ECO:0000256" key="8">
    <source>
        <dbReference type="ARBA" id="ARBA00023128"/>
    </source>
</evidence>
<dbReference type="InterPro" id="IPR015833">
    <property type="entry name" value="DNA-dir_DNA_pol_B_mt_lin_plsmd"/>
</dbReference>
<feature type="compositionally biased region" description="Basic residues" evidence="11">
    <location>
        <begin position="894"/>
        <end position="905"/>
    </location>
</feature>
<dbReference type="SUPFAM" id="SSF53098">
    <property type="entry name" value="Ribonuclease H-like"/>
    <property type="match status" value="1"/>
</dbReference>
<dbReference type="PANTHER" id="PTHR33568">
    <property type="entry name" value="DNA POLYMERASE"/>
    <property type="match status" value="1"/>
</dbReference>
<proteinExistence type="inferred from homology"/>
<evidence type="ECO:0000256" key="9">
    <source>
        <dbReference type="ARBA" id="ARBA00049244"/>
    </source>
</evidence>
<dbReference type="SMART" id="SM00486">
    <property type="entry name" value="POLBc"/>
    <property type="match status" value="1"/>
</dbReference>
<keyword evidence="3 10" id="KW-0808">Transferase</keyword>
<reference evidence="13" key="1">
    <citation type="journal article" date="2004" name="Plant Physiol.">
        <title>Sequence and comparative analysis of the maize NB mitochondrial genome.</title>
        <authorList>
            <person name="Clifton S.W."/>
            <person name="Minx P."/>
            <person name="Fauron C.M.-R."/>
            <person name="Gibson M."/>
            <person name="Allen J.O."/>
            <person name="Sun H."/>
            <person name="Thompson M."/>
            <person name="Barbazuk W.B."/>
            <person name="Kanuganti S."/>
            <person name="Tayloe C."/>
            <person name="Meyer L."/>
            <person name="Wilson R.K."/>
            <person name="Newton K.J."/>
        </authorList>
    </citation>
    <scope>NUCLEOTIDE SEQUENCE</scope>
</reference>
<dbReference type="Gene3D" id="3.30.420.10">
    <property type="entry name" value="Ribonuclease H-like superfamily/Ribonuclease H"/>
    <property type="match status" value="1"/>
</dbReference>
<comment type="similarity">
    <text evidence="2 10">Belongs to the DNA polymerase type-B family.</text>
</comment>
<dbReference type="PANTHER" id="PTHR33568:SF3">
    <property type="entry name" value="DNA-DIRECTED DNA POLYMERASE"/>
    <property type="match status" value="1"/>
</dbReference>
<dbReference type="EC" id="2.7.7.7" evidence="10"/>
<dbReference type="SUPFAM" id="SSF56672">
    <property type="entry name" value="DNA/RNA polymerases"/>
    <property type="match status" value="1"/>
</dbReference>
<dbReference type="GO" id="GO:0003677">
    <property type="term" value="F:DNA binding"/>
    <property type="evidence" value="ECO:0007669"/>
    <property type="project" value="UniProtKB-KW"/>
</dbReference>
<evidence type="ECO:0000256" key="11">
    <source>
        <dbReference type="SAM" id="MobiDB-lite"/>
    </source>
</evidence>
<dbReference type="InterPro" id="IPR036397">
    <property type="entry name" value="RNaseH_sf"/>
</dbReference>
<dbReference type="InterPro" id="IPR004868">
    <property type="entry name" value="DNA-dir_DNA_pol_B_mt/vir"/>
</dbReference>
<dbReference type="Gene3D" id="3.90.1600.10">
    <property type="entry name" value="Palm domain of DNA polymerase"/>
    <property type="match status" value="2"/>
</dbReference>
<dbReference type="GO" id="GO:0006260">
    <property type="term" value="P:DNA replication"/>
    <property type="evidence" value="ECO:0007669"/>
    <property type="project" value="UniProtKB-KW"/>
</dbReference>
<keyword evidence="4 10" id="KW-0548">Nucleotidyltransferase</keyword>
<evidence type="ECO:0000256" key="4">
    <source>
        <dbReference type="ARBA" id="ARBA00022695"/>
    </source>
</evidence>
<dbReference type="PRINTS" id="PR00106">
    <property type="entry name" value="DNAPOLB"/>
</dbReference>
<dbReference type="EMBL" id="AY705912">
    <property type="protein sequence ID" value="AAV67788.1"/>
    <property type="molecule type" value="Genomic_DNA"/>
</dbReference>
<dbReference type="GO" id="GO:0003887">
    <property type="term" value="F:DNA-directed DNA polymerase activity"/>
    <property type="evidence" value="ECO:0007669"/>
    <property type="project" value="UniProtKB-KW"/>
</dbReference>
<keyword evidence="7 10" id="KW-0238">DNA-binding</keyword>
<dbReference type="InterPro" id="IPR017964">
    <property type="entry name" value="DNA-dir_DNA_pol_B_CS"/>
</dbReference>
<evidence type="ECO:0000256" key="5">
    <source>
        <dbReference type="ARBA" id="ARBA00022705"/>
    </source>
</evidence>
<feature type="domain" description="DNA-directed DNA polymerase family B mitochondria/virus" evidence="12">
    <location>
        <begin position="289"/>
        <end position="711"/>
    </location>
</feature>
<evidence type="ECO:0000256" key="3">
    <source>
        <dbReference type="ARBA" id="ARBA00022679"/>
    </source>
</evidence>
<comment type="catalytic activity">
    <reaction evidence="9 10">
        <text>DNA(n) + a 2'-deoxyribonucleoside 5'-triphosphate = DNA(n+1) + diphosphate</text>
        <dbReference type="Rhea" id="RHEA:22508"/>
        <dbReference type="Rhea" id="RHEA-COMP:17339"/>
        <dbReference type="Rhea" id="RHEA-COMP:17340"/>
        <dbReference type="ChEBI" id="CHEBI:33019"/>
        <dbReference type="ChEBI" id="CHEBI:61560"/>
        <dbReference type="ChEBI" id="CHEBI:173112"/>
        <dbReference type="EC" id="2.7.7.7"/>
    </reaction>
</comment>
<comment type="subcellular location">
    <subcellularLocation>
        <location evidence="1">Mitochondrion</location>
    </subcellularLocation>
</comment>
<dbReference type="InterPro" id="IPR012337">
    <property type="entry name" value="RNaseH-like_sf"/>
</dbReference>
<geneLocation type="mitochondrion" evidence="13"/>
<evidence type="ECO:0000256" key="6">
    <source>
        <dbReference type="ARBA" id="ARBA00022932"/>
    </source>
</evidence>
<accession>Q5SBI7</accession>
<evidence type="ECO:0000256" key="7">
    <source>
        <dbReference type="ARBA" id="ARBA00023125"/>
    </source>
</evidence>
<reference evidence="13" key="2">
    <citation type="submission" date="2004-08" db="EMBL/GenBank/DDBJ databases">
        <authorList>
            <person name="Clifton S."/>
            <person name="Fauron C."/>
            <person name="Gibson M."/>
            <person name="Minx P."/>
            <person name="Newton K."/>
            <person name="Thompson M."/>
            <person name="Spieth J."/>
            <person name="Sun H."/>
        </authorList>
    </citation>
    <scope>NUCLEOTIDE SEQUENCE</scope>
</reference>
<dbReference type="InterPro" id="IPR023211">
    <property type="entry name" value="DNA_pol_palm_dom_sf"/>
</dbReference>
<dbReference type="PROSITE" id="PS00116">
    <property type="entry name" value="DNA_POLYMERASE_B"/>
    <property type="match status" value="1"/>
</dbReference>
<keyword evidence="6 10" id="KW-0239">DNA-directed DNA polymerase</keyword>
<dbReference type="PIRSF" id="PIRSF006517">
    <property type="entry name" value="DPol_mt_plasmid"/>
    <property type="match status" value="1"/>
</dbReference>
<name>Q5SBI7_MAIZE</name>
<dbReference type="GO" id="GO:0005739">
    <property type="term" value="C:mitochondrion"/>
    <property type="evidence" value="ECO:0007669"/>
    <property type="project" value="UniProtKB-SubCell"/>
</dbReference>
<dbReference type="GO" id="GO:0000166">
    <property type="term" value="F:nucleotide binding"/>
    <property type="evidence" value="ECO:0007669"/>
    <property type="project" value="InterPro"/>
</dbReference>
<feature type="region of interest" description="Disordered" evidence="11">
    <location>
        <begin position="894"/>
        <end position="917"/>
    </location>
</feature>
<evidence type="ECO:0000256" key="2">
    <source>
        <dbReference type="ARBA" id="ARBA00005755"/>
    </source>
</evidence>
<evidence type="ECO:0000259" key="12">
    <source>
        <dbReference type="Pfam" id="PF03175"/>
    </source>
</evidence>
<evidence type="ECO:0000256" key="1">
    <source>
        <dbReference type="ARBA" id="ARBA00004173"/>
    </source>
</evidence>
<dbReference type="AlphaFoldDB" id="Q5SBI7"/>
<protein>
    <recommendedName>
        <fullName evidence="10">DNA polymerase</fullName>
        <ecNumber evidence="10">2.7.7.7</ecNumber>
    </recommendedName>
</protein>
<organism evidence="13">
    <name type="scientific">Zea mays</name>
    <name type="common">Maize</name>
    <dbReference type="NCBI Taxonomy" id="4577"/>
    <lineage>
        <taxon>Eukaryota</taxon>
        <taxon>Viridiplantae</taxon>
        <taxon>Streptophyta</taxon>
        <taxon>Embryophyta</taxon>
        <taxon>Tracheophyta</taxon>
        <taxon>Spermatophyta</taxon>
        <taxon>Magnoliopsida</taxon>
        <taxon>Liliopsida</taxon>
        <taxon>Poales</taxon>
        <taxon>Poaceae</taxon>
        <taxon>PACMAD clade</taxon>
        <taxon>Panicoideae</taxon>
        <taxon>Andropogonodae</taxon>
        <taxon>Andropogoneae</taxon>
        <taxon>Tripsacinae</taxon>
        <taxon>Zea</taxon>
    </lineage>
</organism>
<keyword evidence="5 10" id="KW-0235">DNA replication</keyword>
<evidence type="ECO:0000313" key="13">
    <source>
        <dbReference type="EMBL" id="AAV67788.1"/>
    </source>
</evidence>
<dbReference type="InterPro" id="IPR006172">
    <property type="entry name" value="DNA-dir_DNA_pol_B"/>
</dbReference>